<protein>
    <submittedName>
        <fullName evidence="2">Phage tail protein</fullName>
    </submittedName>
</protein>
<dbReference type="STRING" id="930146.SAMN05192533_102266"/>
<gene>
    <name evidence="2" type="ORF">SAMN05192533_102266</name>
</gene>
<organism evidence="2 3">
    <name type="scientific">Mesobacillus persicus</name>
    <dbReference type="NCBI Taxonomy" id="930146"/>
    <lineage>
        <taxon>Bacteria</taxon>
        <taxon>Bacillati</taxon>
        <taxon>Bacillota</taxon>
        <taxon>Bacilli</taxon>
        <taxon>Bacillales</taxon>
        <taxon>Bacillaceae</taxon>
        <taxon>Mesobacillus</taxon>
    </lineage>
</organism>
<accession>A0A1H7XLN4</accession>
<evidence type="ECO:0000313" key="2">
    <source>
        <dbReference type="EMBL" id="SEM34676.1"/>
    </source>
</evidence>
<proteinExistence type="predicted"/>
<dbReference type="Gene3D" id="2.60.120.860">
    <property type="match status" value="1"/>
</dbReference>
<evidence type="ECO:0000313" key="3">
    <source>
        <dbReference type="Proteomes" id="UP000198553"/>
    </source>
</evidence>
<name>A0A1H7XLN4_9BACI</name>
<feature type="domain" description="Siphovirus-type tail component C-terminal" evidence="1">
    <location>
        <begin position="178"/>
        <end position="282"/>
    </location>
</feature>
<evidence type="ECO:0000259" key="1">
    <source>
        <dbReference type="Pfam" id="PF22768"/>
    </source>
</evidence>
<dbReference type="Pfam" id="PF22768">
    <property type="entry name" value="SPP1_Dit"/>
    <property type="match status" value="1"/>
</dbReference>
<keyword evidence="3" id="KW-1185">Reference proteome</keyword>
<dbReference type="Proteomes" id="UP000198553">
    <property type="component" value="Unassembled WGS sequence"/>
</dbReference>
<reference evidence="3" key="1">
    <citation type="submission" date="2016-10" db="EMBL/GenBank/DDBJ databases">
        <authorList>
            <person name="Varghese N."/>
            <person name="Submissions S."/>
        </authorList>
    </citation>
    <scope>NUCLEOTIDE SEQUENCE [LARGE SCALE GENOMIC DNA]</scope>
    <source>
        <strain evidence="3">B48,IBRC-M 10115,DSM 25386,CECT 8001</strain>
    </source>
</reference>
<dbReference type="EMBL" id="FOBW01000002">
    <property type="protein sequence ID" value="SEM34676.1"/>
    <property type="molecule type" value="Genomic_DNA"/>
</dbReference>
<dbReference type="RefSeq" id="WP_090741369.1">
    <property type="nucleotide sequence ID" value="NZ_FOBW01000002.1"/>
</dbReference>
<dbReference type="InterPro" id="IPR054738">
    <property type="entry name" value="Siphovirus-type_tail_C"/>
</dbReference>
<dbReference type="Gene3D" id="2.40.30.200">
    <property type="match status" value="1"/>
</dbReference>
<sequence length="286" mass="32870">MNLTLSIEGKRVSLSGYPFKLLKKPNFSGLQADVNITQTGADGGLYLYSRYGTRDIEIEGMINCYGQNEAWVKKQKQLLFKISNPKEEVTIEIEEHGEVYLIKAYPTSFPVFRNDRENKNKTYQTFFLQLVAPDPYLYRPTKQFSFSTNNPLFEFPLEFNEVVFGERNATLIESIYNGGTMEAPIEIRIKALQTVTNPSLFNVYTQEQIKLNATLNPGDEVIINTGRKKEVSRIRNGVKENFFYALNLNSDFIQLHRSDNIFRMAADQGEEYMEISISYQERVGGI</sequence>
<dbReference type="AlphaFoldDB" id="A0A1H7XLN4"/>
<dbReference type="OrthoDB" id="2079081at2"/>